<sequence length="441" mass="49381">MLELYSNPVDTDYLQIPPGLEQEGVIHDNQQHPQAQQNPPAPYHPQAQQNPPALYYPLAPPHMNPPPFYPAQAQPLPAMFPQADPAVPYVPPPHTHSCYYQTIANPANVTQFMVSVPLNTGTVGGIVSCTKLQMPTNLAFNNFFSCICACMDLDPVSACIGYKIVPGQWAHDIPYQISNNKEEYRAAITNIVDRINQARMREVFMEILNLDPLRCTVEVRDTKCTNQVNDETLNTNLNFNKQLQELQEHLQCQKHCGRHCYIDPITADHCELDIATQTYWAKLIFLNQALLERPPNMSLFSSTTPNTNQHQSPQRHSSQHQSPLLGRIATSHGVIYPVLNLTHDSNDNDDVVFLSIHNLLAKLNSLFPGADYLQYESVLTTHGVTCVNTVSTIEPSFFADIVGIPGTHLQAVIQHADSLTQHAQKGKEKVLVKEKSEDKEN</sequence>
<dbReference type="EMBL" id="JANVFU010000010">
    <property type="protein sequence ID" value="KAJ3742657.1"/>
    <property type="molecule type" value="Genomic_DNA"/>
</dbReference>
<evidence type="ECO:0000313" key="3">
    <source>
        <dbReference type="Proteomes" id="UP001142393"/>
    </source>
</evidence>
<organism evidence="2 3">
    <name type="scientific">Lentinula detonsa</name>
    <dbReference type="NCBI Taxonomy" id="2804962"/>
    <lineage>
        <taxon>Eukaryota</taxon>
        <taxon>Fungi</taxon>
        <taxon>Dikarya</taxon>
        <taxon>Basidiomycota</taxon>
        <taxon>Agaricomycotina</taxon>
        <taxon>Agaricomycetes</taxon>
        <taxon>Agaricomycetidae</taxon>
        <taxon>Agaricales</taxon>
        <taxon>Marasmiineae</taxon>
        <taxon>Omphalotaceae</taxon>
        <taxon>Lentinula</taxon>
    </lineage>
</organism>
<feature type="compositionally biased region" description="Polar residues" evidence="1">
    <location>
        <begin position="299"/>
        <end position="308"/>
    </location>
</feature>
<dbReference type="AlphaFoldDB" id="A0A9W8NXN2"/>
<feature type="compositionally biased region" description="Low complexity" evidence="1">
    <location>
        <begin position="31"/>
        <end position="51"/>
    </location>
</feature>
<protein>
    <submittedName>
        <fullName evidence="2">Uncharacterized protein</fullName>
    </submittedName>
</protein>
<feature type="region of interest" description="Disordered" evidence="1">
    <location>
        <begin position="299"/>
        <end position="321"/>
    </location>
</feature>
<evidence type="ECO:0000256" key="1">
    <source>
        <dbReference type="SAM" id="MobiDB-lite"/>
    </source>
</evidence>
<feature type="compositionally biased region" description="Low complexity" evidence="1">
    <location>
        <begin position="309"/>
        <end position="321"/>
    </location>
</feature>
<name>A0A9W8NXN2_9AGAR</name>
<feature type="region of interest" description="Disordered" evidence="1">
    <location>
        <begin position="30"/>
        <end position="51"/>
    </location>
</feature>
<comment type="caution">
    <text evidence="2">The sequence shown here is derived from an EMBL/GenBank/DDBJ whole genome shotgun (WGS) entry which is preliminary data.</text>
</comment>
<dbReference type="Proteomes" id="UP001142393">
    <property type="component" value="Unassembled WGS sequence"/>
</dbReference>
<keyword evidence="3" id="KW-1185">Reference proteome</keyword>
<gene>
    <name evidence="2" type="ORF">DFH05DRAFT_1527249</name>
</gene>
<accession>A0A9W8NXN2</accession>
<proteinExistence type="predicted"/>
<evidence type="ECO:0000313" key="2">
    <source>
        <dbReference type="EMBL" id="KAJ3742657.1"/>
    </source>
</evidence>
<reference evidence="2 3" key="1">
    <citation type="journal article" date="2023" name="Proc. Natl. Acad. Sci. U.S.A.">
        <title>A global phylogenomic analysis of the shiitake genus Lentinula.</title>
        <authorList>
            <person name="Sierra-Patev S."/>
            <person name="Min B."/>
            <person name="Naranjo-Ortiz M."/>
            <person name="Looney B."/>
            <person name="Konkel Z."/>
            <person name="Slot J.C."/>
            <person name="Sakamoto Y."/>
            <person name="Steenwyk J.L."/>
            <person name="Rokas A."/>
            <person name="Carro J."/>
            <person name="Camarero S."/>
            <person name="Ferreira P."/>
            <person name="Molpeceres G."/>
            <person name="Ruiz-Duenas F.J."/>
            <person name="Serrano A."/>
            <person name="Henrissat B."/>
            <person name="Drula E."/>
            <person name="Hughes K.W."/>
            <person name="Mata J.L."/>
            <person name="Ishikawa N.K."/>
            <person name="Vargas-Isla R."/>
            <person name="Ushijima S."/>
            <person name="Smith C.A."/>
            <person name="Donoghue J."/>
            <person name="Ahrendt S."/>
            <person name="Andreopoulos W."/>
            <person name="He G."/>
            <person name="LaButti K."/>
            <person name="Lipzen A."/>
            <person name="Ng V."/>
            <person name="Riley R."/>
            <person name="Sandor L."/>
            <person name="Barry K."/>
            <person name="Martinez A.T."/>
            <person name="Xiao Y."/>
            <person name="Gibbons J.G."/>
            <person name="Terashima K."/>
            <person name="Grigoriev I.V."/>
            <person name="Hibbett D."/>
        </authorList>
    </citation>
    <scope>NUCLEOTIDE SEQUENCE [LARGE SCALE GENOMIC DNA]</scope>
    <source>
        <strain evidence="2 3">TFB7810</strain>
    </source>
</reference>